<organism evidence="4 5">
    <name type="scientific">Acacia crassicarpa</name>
    <name type="common">northern wattle</name>
    <dbReference type="NCBI Taxonomy" id="499986"/>
    <lineage>
        <taxon>Eukaryota</taxon>
        <taxon>Viridiplantae</taxon>
        <taxon>Streptophyta</taxon>
        <taxon>Embryophyta</taxon>
        <taxon>Tracheophyta</taxon>
        <taxon>Spermatophyta</taxon>
        <taxon>Magnoliopsida</taxon>
        <taxon>eudicotyledons</taxon>
        <taxon>Gunneridae</taxon>
        <taxon>Pentapetalae</taxon>
        <taxon>rosids</taxon>
        <taxon>fabids</taxon>
        <taxon>Fabales</taxon>
        <taxon>Fabaceae</taxon>
        <taxon>Caesalpinioideae</taxon>
        <taxon>mimosoid clade</taxon>
        <taxon>Acacieae</taxon>
        <taxon>Acacia</taxon>
    </lineage>
</organism>
<keyword evidence="1" id="KW-0862">Zinc</keyword>
<dbReference type="GO" id="GO:0009740">
    <property type="term" value="P:gibberellic acid mediated signaling pathway"/>
    <property type="evidence" value="ECO:0007669"/>
    <property type="project" value="TreeGrafter"/>
</dbReference>
<feature type="compositionally biased region" description="Low complexity" evidence="2">
    <location>
        <begin position="54"/>
        <end position="66"/>
    </location>
</feature>
<dbReference type="InterPro" id="IPR036236">
    <property type="entry name" value="Znf_C2H2_sf"/>
</dbReference>
<dbReference type="GO" id="GO:0005634">
    <property type="term" value="C:nucleus"/>
    <property type="evidence" value="ECO:0007669"/>
    <property type="project" value="TreeGrafter"/>
</dbReference>
<dbReference type="Proteomes" id="UP001293593">
    <property type="component" value="Unassembled WGS sequence"/>
</dbReference>
<dbReference type="InterPro" id="IPR013087">
    <property type="entry name" value="Znf_C2H2_type"/>
</dbReference>
<dbReference type="GO" id="GO:0003700">
    <property type="term" value="F:DNA-binding transcription factor activity"/>
    <property type="evidence" value="ECO:0007669"/>
    <property type="project" value="TreeGrafter"/>
</dbReference>
<keyword evidence="5" id="KW-1185">Reference proteome</keyword>
<comment type="caution">
    <text evidence="4">The sequence shown here is derived from an EMBL/GenBank/DDBJ whole genome shotgun (WGS) entry which is preliminary data.</text>
</comment>
<keyword evidence="1" id="KW-0479">Metal-binding</keyword>
<feature type="region of interest" description="Disordered" evidence="2">
    <location>
        <begin position="1"/>
        <end position="22"/>
    </location>
</feature>
<dbReference type="GO" id="GO:0000976">
    <property type="term" value="F:transcription cis-regulatory region binding"/>
    <property type="evidence" value="ECO:0007669"/>
    <property type="project" value="TreeGrafter"/>
</dbReference>
<dbReference type="PROSITE" id="PS50157">
    <property type="entry name" value="ZINC_FINGER_C2H2_2"/>
    <property type="match status" value="1"/>
</dbReference>
<evidence type="ECO:0000313" key="4">
    <source>
        <dbReference type="EMBL" id="KAK4261258.1"/>
    </source>
</evidence>
<evidence type="ECO:0000256" key="1">
    <source>
        <dbReference type="PROSITE-ProRule" id="PRU00042"/>
    </source>
</evidence>
<evidence type="ECO:0000256" key="2">
    <source>
        <dbReference type="SAM" id="MobiDB-lite"/>
    </source>
</evidence>
<evidence type="ECO:0000313" key="5">
    <source>
        <dbReference type="Proteomes" id="UP001293593"/>
    </source>
</evidence>
<feature type="region of interest" description="Disordered" evidence="2">
    <location>
        <begin position="49"/>
        <end position="85"/>
    </location>
</feature>
<name>A0AAE1J1F5_9FABA</name>
<dbReference type="EMBL" id="JAWXYG010000010">
    <property type="protein sequence ID" value="KAK4261258.1"/>
    <property type="molecule type" value="Genomic_DNA"/>
</dbReference>
<evidence type="ECO:0000259" key="3">
    <source>
        <dbReference type="PROSITE" id="PS50157"/>
    </source>
</evidence>
<dbReference type="InterPro" id="IPR044299">
    <property type="entry name" value="GIS3/ZFP5/ZFP6"/>
</dbReference>
<dbReference type="Pfam" id="PF13912">
    <property type="entry name" value="zf-C2H2_6"/>
    <property type="match status" value="1"/>
</dbReference>
<dbReference type="PROSITE" id="PS00028">
    <property type="entry name" value="ZINC_FINGER_C2H2_1"/>
    <property type="match status" value="1"/>
</dbReference>
<dbReference type="PANTHER" id="PTHR46353:SF5">
    <property type="entry name" value="ZINC FINGER PROTEIN 5"/>
    <property type="match status" value="1"/>
</dbReference>
<keyword evidence="1" id="KW-0863">Zinc-finger</keyword>
<sequence>MEREHGCDTSPSWDNNGENGHSSVEKRLRLFGFELNPSQINEACVKDSVEAYEESANSSNSVSSGGEKPEQQEKSSSATRDNTSDHERKFECQYCSKEFANSQALGGHQNAHKKERMKKKRLQLQARKASLSYYLHPFQNNRGFSFHGSNTPWFYDPSTYNYSEFSLYEEPQISFKTNDQDAVNILNGFDQKSNWNNSSSLSLPSKQDTCMFTLSHADHNRPFNFPAASNQSHSNKGLDLQLGLTLQSNTHNLA</sequence>
<dbReference type="GO" id="GO:0008270">
    <property type="term" value="F:zinc ion binding"/>
    <property type="evidence" value="ECO:0007669"/>
    <property type="project" value="UniProtKB-KW"/>
</dbReference>
<dbReference type="SUPFAM" id="SSF57667">
    <property type="entry name" value="beta-beta-alpha zinc fingers"/>
    <property type="match status" value="1"/>
</dbReference>
<gene>
    <name evidence="4" type="ORF">QN277_004282</name>
</gene>
<dbReference type="Gene3D" id="3.30.160.60">
    <property type="entry name" value="Classic Zinc Finger"/>
    <property type="match status" value="1"/>
</dbReference>
<feature type="domain" description="C2H2-type" evidence="3">
    <location>
        <begin position="90"/>
        <end position="117"/>
    </location>
</feature>
<protein>
    <recommendedName>
        <fullName evidence="3">C2H2-type domain-containing protein</fullName>
    </recommendedName>
</protein>
<feature type="compositionally biased region" description="Polar residues" evidence="2">
    <location>
        <begin position="9"/>
        <end position="22"/>
    </location>
</feature>
<dbReference type="PANTHER" id="PTHR46353">
    <property type="entry name" value="ZINC FINGER PROTEIN 5"/>
    <property type="match status" value="1"/>
</dbReference>
<dbReference type="GO" id="GO:0010090">
    <property type="term" value="P:trichome morphogenesis"/>
    <property type="evidence" value="ECO:0007669"/>
    <property type="project" value="InterPro"/>
</dbReference>
<proteinExistence type="predicted"/>
<dbReference type="GO" id="GO:0009736">
    <property type="term" value="P:cytokinin-activated signaling pathway"/>
    <property type="evidence" value="ECO:0007669"/>
    <property type="project" value="TreeGrafter"/>
</dbReference>
<accession>A0AAE1J1F5</accession>
<reference evidence="4" key="1">
    <citation type="submission" date="2023-10" db="EMBL/GenBank/DDBJ databases">
        <title>Chromosome-level genome of the transformable northern wattle, Acacia crassicarpa.</title>
        <authorList>
            <person name="Massaro I."/>
            <person name="Sinha N.R."/>
            <person name="Poethig S."/>
            <person name="Leichty A.R."/>
        </authorList>
    </citation>
    <scope>NUCLEOTIDE SEQUENCE</scope>
    <source>
        <strain evidence="4">Acra3RX</strain>
        <tissue evidence="4">Leaf</tissue>
    </source>
</reference>
<dbReference type="AlphaFoldDB" id="A0AAE1J1F5"/>